<evidence type="ECO:0000256" key="4">
    <source>
        <dbReference type="ARBA" id="ARBA00038652"/>
    </source>
</evidence>
<comment type="subunit">
    <text evidence="4">The methyltransferase is composed of M and S polypeptides.</text>
</comment>
<name>A0A852U2F3_9ACTN</name>
<dbReference type="EMBL" id="JACCCC010000001">
    <property type="protein sequence ID" value="NYE50379.1"/>
    <property type="molecule type" value="Genomic_DNA"/>
</dbReference>
<dbReference type="GO" id="GO:0003677">
    <property type="term" value="F:DNA binding"/>
    <property type="evidence" value="ECO:0007669"/>
    <property type="project" value="UniProtKB-KW"/>
</dbReference>
<dbReference type="CDD" id="cd17261">
    <property type="entry name" value="RMtype1_S_EcoKI-TRD2-CR2_like"/>
    <property type="match status" value="1"/>
</dbReference>
<dbReference type="PANTHER" id="PTHR43140:SF1">
    <property type="entry name" value="TYPE I RESTRICTION ENZYME ECOKI SPECIFICITY SUBUNIT"/>
    <property type="match status" value="1"/>
</dbReference>
<keyword evidence="3" id="KW-0238">DNA-binding</keyword>
<keyword evidence="2" id="KW-0680">Restriction system</keyword>
<dbReference type="SUPFAM" id="SSF116734">
    <property type="entry name" value="DNA methylase specificity domain"/>
    <property type="match status" value="2"/>
</dbReference>
<feature type="domain" description="Type I restriction modification DNA specificity" evidence="6">
    <location>
        <begin position="26"/>
        <end position="158"/>
    </location>
</feature>
<gene>
    <name evidence="7" type="ORF">HDA32_005499</name>
</gene>
<feature type="region of interest" description="Disordered" evidence="5">
    <location>
        <begin position="1"/>
        <end position="30"/>
    </location>
</feature>
<accession>A0A852U2F3</accession>
<dbReference type="InterPro" id="IPR051212">
    <property type="entry name" value="Type-I_RE_S_subunit"/>
</dbReference>
<dbReference type="PANTHER" id="PTHR43140">
    <property type="entry name" value="TYPE-1 RESTRICTION ENZYME ECOKI SPECIFICITY PROTEIN"/>
    <property type="match status" value="1"/>
</dbReference>
<evidence type="ECO:0000259" key="6">
    <source>
        <dbReference type="Pfam" id="PF01420"/>
    </source>
</evidence>
<dbReference type="GO" id="GO:0009307">
    <property type="term" value="P:DNA restriction-modification system"/>
    <property type="evidence" value="ECO:0007669"/>
    <property type="project" value="UniProtKB-KW"/>
</dbReference>
<dbReference type="Pfam" id="PF01420">
    <property type="entry name" value="Methylase_S"/>
    <property type="match status" value="1"/>
</dbReference>
<evidence type="ECO:0000313" key="7">
    <source>
        <dbReference type="EMBL" id="NYE50379.1"/>
    </source>
</evidence>
<reference evidence="7 8" key="1">
    <citation type="submission" date="2020-07" db="EMBL/GenBank/DDBJ databases">
        <title>Sequencing the genomes of 1000 actinobacteria strains.</title>
        <authorList>
            <person name="Klenk H.-P."/>
        </authorList>
    </citation>
    <scope>NUCLEOTIDE SEQUENCE [LARGE SCALE GENOMIC DNA]</scope>
    <source>
        <strain evidence="7 8">CXB654</strain>
    </source>
</reference>
<sequence>MTTVLRRGTTPNYADDGPVRAISQASNQPGGLDWSRTRFHEHDGSTKKIKGILQPGDILINSTGRGTLGRVGYFSGGPDGKLCMADAHVTVARTDANRWDPRFAFYYLSSDLFYSYIYSALVIGATNQIELSGDRLASAPVILPPLDKQRHIAGFLDAELTRIDQVSSLFKESDWLAQERKQALRASTLEQLAQDHGEVPLRRFVTKIEQGESPQCESSRAGDSEWGVLKLSSIKDGTFSSDENKRLPEGIRPEPRFAVRTGDLLVTRANTPELVGDTAVVTDAYHRRLLPDLIYRVGLTDALLPEFAAITLRGPRVRGLIQAVARGSSQSMVKLRGEDIRAWPIPRAPVDVQRLVVSSLEEKFTQLAELRAKVSHQLSLLAERRQALITAAVTGQLDVTTAGRAGKVAASGV</sequence>
<keyword evidence="8" id="KW-1185">Reference proteome</keyword>
<dbReference type="EC" id="3.1.21.3" evidence="7"/>
<evidence type="ECO:0000313" key="8">
    <source>
        <dbReference type="Proteomes" id="UP000589036"/>
    </source>
</evidence>
<dbReference type="AlphaFoldDB" id="A0A852U2F3"/>
<dbReference type="Proteomes" id="UP000589036">
    <property type="component" value="Unassembled WGS sequence"/>
</dbReference>
<organism evidence="7 8">
    <name type="scientific">Spinactinospora alkalitolerans</name>
    <dbReference type="NCBI Taxonomy" id="687207"/>
    <lineage>
        <taxon>Bacteria</taxon>
        <taxon>Bacillati</taxon>
        <taxon>Actinomycetota</taxon>
        <taxon>Actinomycetes</taxon>
        <taxon>Streptosporangiales</taxon>
        <taxon>Nocardiopsidaceae</taxon>
        <taxon>Spinactinospora</taxon>
    </lineage>
</organism>
<evidence type="ECO:0000256" key="3">
    <source>
        <dbReference type="ARBA" id="ARBA00023125"/>
    </source>
</evidence>
<dbReference type="GO" id="GO:0009035">
    <property type="term" value="F:type I site-specific deoxyribonuclease activity"/>
    <property type="evidence" value="ECO:0007669"/>
    <property type="project" value="UniProtKB-EC"/>
</dbReference>
<proteinExistence type="inferred from homology"/>
<dbReference type="Gene3D" id="3.90.220.20">
    <property type="entry name" value="DNA methylase specificity domains"/>
    <property type="match status" value="2"/>
</dbReference>
<evidence type="ECO:0000256" key="2">
    <source>
        <dbReference type="ARBA" id="ARBA00022747"/>
    </source>
</evidence>
<protein>
    <submittedName>
        <fullName evidence="7">Type I restriction enzyme S subunit</fullName>
        <ecNumber evidence="7">3.1.21.3</ecNumber>
    </submittedName>
</protein>
<dbReference type="InterPro" id="IPR000055">
    <property type="entry name" value="Restrct_endonuc_typeI_TRD"/>
</dbReference>
<evidence type="ECO:0000256" key="1">
    <source>
        <dbReference type="ARBA" id="ARBA00010923"/>
    </source>
</evidence>
<evidence type="ECO:0000256" key="5">
    <source>
        <dbReference type="SAM" id="MobiDB-lite"/>
    </source>
</evidence>
<comment type="similarity">
    <text evidence="1">Belongs to the type-I restriction system S methylase family.</text>
</comment>
<keyword evidence="7" id="KW-0378">Hydrolase</keyword>
<dbReference type="InterPro" id="IPR044946">
    <property type="entry name" value="Restrct_endonuc_typeI_TRD_sf"/>
</dbReference>
<comment type="caution">
    <text evidence="7">The sequence shown here is derived from an EMBL/GenBank/DDBJ whole genome shotgun (WGS) entry which is preliminary data.</text>
</comment>